<dbReference type="Gene3D" id="2.70.150.10">
    <property type="entry name" value="Calcium-transporting ATPase, cytoplasmic transduction domain A"/>
    <property type="match status" value="1"/>
</dbReference>
<keyword evidence="1" id="KW-0812">Transmembrane</keyword>
<comment type="caution">
    <text evidence="3">The sequence shown here is derived from an EMBL/GenBank/DDBJ whole genome shotgun (WGS) entry which is preliminary data.</text>
</comment>
<dbReference type="PANTHER" id="PTHR42861">
    <property type="entry name" value="CALCIUM-TRANSPORTING ATPASE"/>
    <property type="match status" value="1"/>
</dbReference>
<protein>
    <recommendedName>
        <fullName evidence="2">Cation-transporting P-type ATPase N-terminal domain-containing protein</fullName>
    </recommendedName>
</protein>
<dbReference type="Gene3D" id="1.20.1110.10">
    <property type="entry name" value="Calcium-transporting ATPase, transmembrane domain"/>
    <property type="match status" value="1"/>
</dbReference>
<keyword evidence="1" id="KW-0472">Membrane</keyword>
<evidence type="ECO:0000256" key="1">
    <source>
        <dbReference type="SAM" id="Phobius"/>
    </source>
</evidence>
<gene>
    <name evidence="3" type="ORF">DIT26_05810</name>
</gene>
<sequence>MAKYHQKTIEEVIKELGSSSNEGLSGAKAKERIERYGLNELTEKNRRSAWKILLSQLKSVMIIILIAASVITAFIGEVRDTIVILAIVV</sequence>
<organism evidence="3 4">
    <name type="scientific">Mesotoga infera</name>
    <dbReference type="NCBI Taxonomy" id="1236046"/>
    <lineage>
        <taxon>Bacteria</taxon>
        <taxon>Thermotogati</taxon>
        <taxon>Thermotogota</taxon>
        <taxon>Thermotogae</taxon>
        <taxon>Kosmotogales</taxon>
        <taxon>Kosmotogaceae</taxon>
        <taxon>Mesotoga</taxon>
    </lineage>
</organism>
<accession>A0A3D3TP19</accession>
<evidence type="ECO:0000259" key="2">
    <source>
        <dbReference type="SMART" id="SM00831"/>
    </source>
</evidence>
<dbReference type="EMBL" id="DQBS01000134">
    <property type="protein sequence ID" value="HCO70082.1"/>
    <property type="molecule type" value="Genomic_DNA"/>
</dbReference>
<feature type="transmembrane region" description="Helical" evidence="1">
    <location>
        <begin position="52"/>
        <end position="75"/>
    </location>
</feature>
<reference evidence="3 4" key="1">
    <citation type="journal article" date="2018" name="Nat. Biotechnol.">
        <title>A standardized bacterial taxonomy based on genome phylogeny substantially revises the tree of life.</title>
        <authorList>
            <person name="Parks D.H."/>
            <person name="Chuvochina M."/>
            <person name="Waite D.W."/>
            <person name="Rinke C."/>
            <person name="Skarshewski A."/>
            <person name="Chaumeil P.A."/>
            <person name="Hugenholtz P."/>
        </authorList>
    </citation>
    <scope>NUCLEOTIDE SEQUENCE [LARGE SCALE GENOMIC DNA]</scope>
    <source>
        <strain evidence="3">UBA9905</strain>
    </source>
</reference>
<name>A0A3D3TP19_9BACT</name>
<dbReference type="SMART" id="SM00831">
    <property type="entry name" value="Cation_ATPase_N"/>
    <property type="match status" value="1"/>
</dbReference>
<evidence type="ECO:0000313" key="3">
    <source>
        <dbReference type="EMBL" id="HCO70082.1"/>
    </source>
</evidence>
<keyword evidence="1" id="KW-1133">Transmembrane helix</keyword>
<feature type="domain" description="Cation-transporting P-type ATPase N-terminal" evidence="2">
    <location>
        <begin position="3"/>
        <end position="77"/>
    </location>
</feature>
<dbReference type="AlphaFoldDB" id="A0A3D3TP19"/>
<evidence type="ECO:0000313" key="4">
    <source>
        <dbReference type="Proteomes" id="UP000264215"/>
    </source>
</evidence>
<dbReference type="Pfam" id="PF00690">
    <property type="entry name" value="Cation_ATPase_N"/>
    <property type="match status" value="1"/>
</dbReference>
<dbReference type="SUPFAM" id="SSF81665">
    <property type="entry name" value="Calcium ATPase, transmembrane domain M"/>
    <property type="match status" value="1"/>
</dbReference>
<dbReference type="InterPro" id="IPR023298">
    <property type="entry name" value="ATPase_P-typ_TM_dom_sf"/>
</dbReference>
<feature type="non-terminal residue" evidence="3">
    <location>
        <position position="89"/>
    </location>
</feature>
<dbReference type="Proteomes" id="UP000264215">
    <property type="component" value="Unassembled WGS sequence"/>
</dbReference>
<dbReference type="InterPro" id="IPR004014">
    <property type="entry name" value="ATPase_P-typ_cation-transptr_N"/>
</dbReference>
<proteinExistence type="predicted"/>